<dbReference type="EMBL" id="MK072549">
    <property type="protein sequence ID" value="AYV87245.1"/>
    <property type="molecule type" value="Genomic_DNA"/>
</dbReference>
<organism evidence="1">
    <name type="scientific">Sylvanvirus sp</name>
    <dbReference type="NCBI Taxonomy" id="2487774"/>
    <lineage>
        <taxon>Viruses</taxon>
    </lineage>
</organism>
<gene>
    <name evidence="1" type="ORF">Sylvanvirus43_1</name>
</gene>
<reference evidence="1" key="1">
    <citation type="submission" date="2018-10" db="EMBL/GenBank/DDBJ databases">
        <title>Hidden diversity of soil giant viruses.</title>
        <authorList>
            <person name="Schulz F."/>
            <person name="Alteio L."/>
            <person name="Goudeau D."/>
            <person name="Ryan E.M."/>
            <person name="Malmstrom R.R."/>
            <person name="Blanchard J."/>
            <person name="Woyke T."/>
        </authorList>
    </citation>
    <scope>NUCLEOTIDE SEQUENCE</scope>
    <source>
        <strain evidence="1">SYV1</strain>
    </source>
</reference>
<accession>A0A3G5AJ67</accession>
<name>A0A3G5AJ67_9VIRU</name>
<sequence length="167" mass="19199">MGNTTSTEESRECLSILKSALNKDLPILNLGHRKCNSHLIDFIGVEEMGSYSVMKWVDMFGRDFFCMKADAVYEDNSRIHLFQTFFKRYVNSDMWVGCGEEGKSLLSTVGGINTHQVNQLKMLLEKGWLIVNDAMLDNLHLHCEVHKNKRTDQEIKLVYIELGYTDT</sequence>
<evidence type="ECO:0000313" key="1">
    <source>
        <dbReference type="EMBL" id="AYV87245.1"/>
    </source>
</evidence>
<proteinExistence type="predicted"/>
<protein>
    <submittedName>
        <fullName evidence="1">Uncharacterized protein</fullName>
    </submittedName>
</protein>